<evidence type="ECO:0000256" key="6">
    <source>
        <dbReference type="SAM" id="Phobius"/>
    </source>
</evidence>
<accession>A0ABW3F0C9</accession>
<dbReference type="EMBL" id="JBHTJA010000230">
    <property type="protein sequence ID" value="MFD0906128.1"/>
    <property type="molecule type" value="Genomic_DNA"/>
</dbReference>
<evidence type="ECO:0000256" key="1">
    <source>
        <dbReference type="ARBA" id="ARBA00004651"/>
    </source>
</evidence>
<dbReference type="RefSeq" id="WP_378307698.1">
    <property type="nucleotide sequence ID" value="NZ_JBHTJA010000230.1"/>
</dbReference>
<evidence type="ECO:0000256" key="5">
    <source>
        <dbReference type="ARBA" id="ARBA00023136"/>
    </source>
</evidence>
<evidence type="ECO:0000313" key="8">
    <source>
        <dbReference type="EMBL" id="MFD0906128.1"/>
    </source>
</evidence>
<sequence>RLPVPLRLAVRDGARNRARTAPAVAAIMAAVAGASALAIAQASDLKQERELYPADLPRDSALIWPPLERAPKDALKDGRAGEAWADAVRANDARTAEVRAAIERAQPGLPLLDLRLLPGANCTPPLNPACHSVTFTPGFGGGDGVGDRPLETVVGGAAEARMLLGRDVPEVTAALAAGKIVLFGTRTPAVETTTATVQLWEPGKPKPRTLGRVRGLPAVTVAMDTHVQALVPPSAAERIGVPPRVAAFGVDGAEHRTTEAEAERVAEVLNAFDGYDGGRVYVERGFTRSDDTLMLLLTAVAAVLTLGGALIATGLSAADARPDLAVLAAIGARARTRRLLAAGQAAYIAVLGCWLGIAAGIVPGLAAARVLTEGVPEDGGAARGPFFDAPWTVLLIIGFAVPLVTAAVAGLCTRSKPLATRAAP</sequence>
<feature type="transmembrane region" description="Helical" evidence="6">
    <location>
        <begin position="293"/>
        <end position="318"/>
    </location>
</feature>
<keyword evidence="3 6" id="KW-0812">Transmembrane</keyword>
<comment type="caution">
    <text evidence="8">The sequence shown here is derived from an EMBL/GenBank/DDBJ whole genome shotgun (WGS) entry which is preliminary data.</text>
</comment>
<dbReference type="Pfam" id="PF02687">
    <property type="entry name" value="FtsX"/>
    <property type="match status" value="1"/>
</dbReference>
<keyword evidence="4 6" id="KW-1133">Transmembrane helix</keyword>
<evidence type="ECO:0000256" key="2">
    <source>
        <dbReference type="ARBA" id="ARBA00022475"/>
    </source>
</evidence>
<keyword evidence="5 6" id="KW-0472">Membrane</keyword>
<feature type="non-terminal residue" evidence="8">
    <location>
        <position position="1"/>
    </location>
</feature>
<keyword evidence="9" id="KW-1185">Reference proteome</keyword>
<feature type="transmembrane region" description="Helical" evidence="6">
    <location>
        <begin position="339"/>
        <end position="371"/>
    </location>
</feature>
<evidence type="ECO:0000256" key="3">
    <source>
        <dbReference type="ARBA" id="ARBA00022692"/>
    </source>
</evidence>
<protein>
    <submittedName>
        <fullName evidence="8">FtsX-like permease family protein</fullName>
    </submittedName>
</protein>
<gene>
    <name evidence="8" type="ORF">ACFQ11_37545</name>
</gene>
<dbReference type="InterPro" id="IPR003838">
    <property type="entry name" value="ABC3_permease_C"/>
</dbReference>
<name>A0ABW3F0C9_9ACTN</name>
<comment type="subcellular location">
    <subcellularLocation>
        <location evidence="1">Cell membrane</location>
        <topology evidence="1">Multi-pass membrane protein</topology>
    </subcellularLocation>
</comment>
<feature type="transmembrane region" description="Helical" evidence="6">
    <location>
        <begin position="21"/>
        <end position="40"/>
    </location>
</feature>
<reference evidence="9" key="1">
    <citation type="journal article" date="2019" name="Int. J. Syst. Evol. Microbiol.">
        <title>The Global Catalogue of Microorganisms (GCM) 10K type strain sequencing project: providing services to taxonomists for standard genome sequencing and annotation.</title>
        <authorList>
            <consortium name="The Broad Institute Genomics Platform"/>
            <consortium name="The Broad Institute Genome Sequencing Center for Infectious Disease"/>
            <person name="Wu L."/>
            <person name="Ma J."/>
        </authorList>
    </citation>
    <scope>NUCLEOTIDE SEQUENCE [LARGE SCALE GENOMIC DNA]</scope>
    <source>
        <strain evidence="9">JCM 31202</strain>
    </source>
</reference>
<evidence type="ECO:0000259" key="7">
    <source>
        <dbReference type="Pfam" id="PF02687"/>
    </source>
</evidence>
<keyword evidence="2" id="KW-1003">Cell membrane</keyword>
<evidence type="ECO:0000313" key="9">
    <source>
        <dbReference type="Proteomes" id="UP001596972"/>
    </source>
</evidence>
<dbReference type="Proteomes" id="UP001596972">
    <property type="component" value="Unassembled WGS sequence"/>
</dbReference>
<feature type="transmembrane region" description="Helical" evidence="6">
    <location>
        <begin position="391"/>
        <end position="412"/>
    </location>
</feature>
<feature type="domain" description="ABC3 transporter permease C-terminal" evidence="7">
    <location>
        <begin position="297"/>
        <end position="410"/>
    </location>
</feature>
<evidence type="ECO:0000256" key="4">
    <source>
        <dbReference type="ARBA" id="ARBA00022989"/>
    </source>
</evidence>
<organism evidence="8 9">
    <name type="scientific">Actinomadura sediminis</name>
    <dbReference type="NCBI Taxonomy" id="1038904"/>
    <lineage>
        <taxon>Bacteria</taxon>
        <taxon>Bacillati</taxon>
        <taxon>Actinomycetota</taxon>
        <taxon>Actinomycetes</taxon>
        <taxon>Streptosporangiales</taxon>
        <taxon>Thermomonosporaceae</taxon>
        <taxon>Actinomadura</taxon>
    </lineage>
</organism>
<proteinExistence type="predicted"/>